<reference evidence="1" key="1">
    <citation type="journal article" date="2022" name="Int. J. Mol. Sci.">
        <title>Draft Genome of Tanacetum Coccineum: Genomic Comparison of Closely Related Tanacetum-Family Plants.</title>
        <authorList>
            <person name="Yamashiro T."/>
            <person name="Shiraishi A."/>
            <person name="Nakayama K."/>
            <person name="Satake H."/>
        </authorList>
    </citation>
    <scope>NUCLEOTIDE SEQUENCE</scope>
</reference>
<dbReference type="PANTHER" id="PTHR43392:SF2">
    <property type="entry name" value="AAA-TYPE ATPASE FAMILY PROTEIN _ ANKYRIN REPEAT FAMILY PROTEIN"/>
    <property type="match status" value="1"/>
</dbReference>
<gene>
    <name evidence="1" type="ORF">Tco_1030136</name>
</gene>
<dbReference type="Proteomes" id="UP001151760">
    <property type="component" value="Unassembled WGS sequence"/>
</dbReference>
<keyword evidence="2" id="KW-1185">Reference proteome</keyword>
<name>A0ABQ5G5C6_9ASTR</name>
<dbReference type="EMBL" id="BQNB010018116">
    <property type="protein sequence ID" value="GJT70850.1"/>
    <property type="molecule type" value="Genomic_DNA"/>
</dbReference>
<accession>A0ABQ5G5C6</accession>
<reference evidence="1" key="2">
    <citation type="submission" date="2022-01" db="EMBL/GenBank/DDBJ databases">
        <authorList>
            <person name="Yamashiro T."/>
            <person name="Shiraishi A."/>
            <person name="Satake H."/>
            <person name="Nakayama K."/>
        </authorList>
    </citation>
    <scope>NUCLEOTIDE SEQUENCE</scope>
</reference>
<comment type="caution">
    <text evidence="1">The sequence shown here is derived from an EMBL/GenBank/DDBJ whole genome shotgun (WGS) entry which is preliminary data.</text>
</comment>
<dbReference type="PANTHER" id="PTHR43392">
    <property type="entry name" value="AAA-TYPE ATPASE FAMILY PROTEIN / ANKYRIN REPEAT FAMILY PROTEIN"/>
    <property type="match status" value="1"/>
</dbReference>
<dbReference type="InterPro" id="IPR050773">
    <property type="entry name" value="CbxX/CfxQ_RuBisCO_ESX"/>
</dbReference>
<proteinExistence type="predicted"/>
<sequence>MTSLNHLSQGPGHEKLRELLNSYLEEHKKRRAIEACSGTQPKLDELEKELSNLVGLNELKLQFQKWAKKMLTDERRRALGLIESGNSKTTSYGLTWQSRNSVKSKKSKKFVTIVHPLKVFAVVDGIHC</sequence>
<evidence type="ECO:0000313" key="2">
    <source>
        <dbReference type="Proteomes" id="UP001151760"/>
    </source>
</evidence>
<protein>
    <submittedName>
        <fullName evidence="1">Uncharacterized protein</fullName>
    </submittedName>
</protein>
<organism evidence="1 2">
    <name type="scientific">Tanacetum coccineum</name>
    <dbReference type="NCBI Taxonomy" id="301880"/>
    <lineage>
        <taxon>Eukaryota</taxon>
        <taxon>Viridiplantae</taxon>
        <taxon>Streptophyta</taxon>
        <taxon>Embryophyta</taxon>
        <taxon>Tracheophyta</taxon>
        <taxon>Spermatophyta</taxon>
        <taxon>Magnoliopsida</taxon>
        <taxon>eudicotyledons</taxon>
        <taxon>Gunneridae</taxon>
        <taxon>Pentapetalae</taxon>
        <taxon>asterids</taxon>
        <taxon>campanulids</taxon>
        <taxon>Asterales</taxon>
        <taxon>Asteraceae</taxon>
        <taxon>Asteroideae</taxon>
        <taxon>Anthemideae</taxon>
        <taxon>Anthemidinae</taxon>
        <taxon>Tanacetum</taxon>
    </lineage>
</organism>
<evidence type="ECO:0000313" key="1">
    <source>
        <dbReference type="EMBL" id="GJT70850.1"/>
    </source>
</evidence>